<dbReference type="GO" id="GO:0005829">
    <property type="term" value="C:cytosol"/>
    <property type="evidence" value="ECO:0007669"/>
    <property type="project" value="TreeGrafter"/>
</dbReference>
<dbReference type="InterPro" id="IPR037004">
    <property type="entry name" value="Exonuc_VII_ssu_sf"/>
</dbReference>
<protein>
    <recommendedName>
        <fullName evidence="6">Exodeoxyribonuclease VII small subunit</fullName>
        <ecNumber evidence="6">3.1.11.6</ecNumber>
    </recommendedName>
</protein>
<dbReference type="InterPro" id="IPR003761">
    <property type="entry name" value="Exonuc_VII_S"/>
</dbReference>
<organism evidence="7 8">
    <name type="scientific">Negativicoccus succinicivorans</name>
    <dbReference type="NCBI Taxonomy" id="620903"/>
    <lineage>
        <taxon>Bacteria</taxon>
        <taxon>Bacillati</taxon>
        <taxon>Bacillota</taxon>
        <taxon>Negativicutes</taxon>
        <taxon>Veillonellales</taxon>
        <taxon>Veillonellaceae</taxon>
        <taxon>Negativicoccus</taxon>
    </lineage>
</organism>
<dbReference type="EC" id="3.1.11.6" evidence="6"/>
<dbReference type="GeneID" id="93485499"/>
<dbReference type="Pfam" id="PF02609">
    <property type="entry name" value="Exonuc_VII_S"/>
    <property type="match status" value="1"/>
</dbReference>
<dbReference type="PANTHER" id="PTHR34137">
    <property type="entry name" value="EXODEOXYRIBONUCLEASE 7 SMALL SUBUNIT"/>
    <property type="match status" value="1"/>
</dbReference>
<evidence type="ECO:0000256" key="1">
    <source>
        <dbReference type="ARBA" id="ARBA00009998"/>
    </source>
</evidence>
<evidence type="ECO:0000256" key="2">
    <source>
        <dbReference type="ARBA" id="ARBA00022490"/>
    </source>
</evidence>
<dbReference type="OrthoDB" id="49164at2"/>
<evidence type="ECO:0000313" key="8">
    <source>
        <dbReference type="Proteomes" id="UP000591941"/>
    </source>
</evidence>
<evidence type="ECO:0000256" key="5">
    <source>
        <dbReference type="ARBA" id="ARBA00022839"/>
    </source>
</evidence>
<dbReference type="PANTHER" id="PTHR34137:SF1">
    <property type="entry name" value="EXODEOXYRIBONUCLEASE 7 SMALL SUBUNIT"/>
    <property type="match status" value="1"/>
</dbReference>
<dbReference type="GO" id="GO:0006308">
    <property type="term" value="P:DNA catabolic process"/>
    <property type="evidence" value="ECO:0007669"/>
    <property type="project" value="UniProtKB-UniRule"/>
</dbReference>
<dbReference type="GO" id="GO:0009318">
    <property type="term" value="C:exodeoxyribonuclease VII complex"/>
    <property type="evidence" value="ECO:0007669"/>
    <property type="project" value="UniProtKB-UniRule"/>
</dbReference>
<keyword evidence="4 7" id="KW-0378">Hydrolase</keyword>
<dbReference type="GO" id="GO:0008855">
    <property type="term" value="F:exodeoxyribonuclease VII activity"/>
    <property type="evidence" value="ECO:0007669"/>
    <property type="project" value="UniProtKB-UniRule"/>
</dbReference>
<evidence type="ECO:0000256" key="4">
    <source>
        <dbReference type="ARBA" id="ARBA00022801"/>
    </source>
</evidence>
<comment type="caution">
    <text evidence="7">The sequence shown here is derived from an EMBL/GenBank/DDBJ whole genome shotgun (WGS) entry which is preliminary data.</text>
</comment>
<evidence type="ECO:0000313" key="7">
    <source>
        <dbReference type="EMBL" id="MBB6477188.1"/>
    </source>
</evidence>
<reference evidence="7 8" key="1">
    <citation type="submission" date="2020-08" db="EMBL/GenBank/DDBJ databases">
        <title>Genomic Encyclopedia of Type Strains, Phase IV (KMG-IV): sequencing the most valuable type-strain genomes for metagenomic binning, comparative biology and taxonomic classification.</title>
        <authorList>
            <person name="Goeker M."/>
        </authorList>
    </citation>
    <scope>NUCLEOTIDE SEQUENCE [LARGE SCALE GENOMIC DNA]</scope>
    <source>
        <strain evidence="7 8">DSM 21255</strain>
    </source>
</reference>
<gene>
    <name evidence="7" type="ORF">HNR45_000210</name>
</gene>
<accession>A0A841R2W2</accession>
<dbReference type="AlphaFoldDB" id="A0A841R2W2"/>
<dbReference type="SUPFAM" id="SSF116842">
    <property type="entry name" value="XseB-like"/>
    <property type="match status" value="1"/>
</dbReference>
<proteinExistence type="inferred from homology"/>
<dbReference type="EMBL" id="JACHHI010000001">
    <property type="protein sequence ID" value="MBB6477188.1"/>
    <property type="molecule type" value="Genomic_DNA"/>
</dbReference>
<keyword evidence="2" id="KW-0963">Cytoplasm</keyword>
<keyword evidence="3" id="KW-0540">Nuclease</keyword>
<keyword evidence="5" id="KW-0269">Exonuclease</keyword>
<comment type="similarity">
    <text evidence="1">Belongs to the XseB family.</text>
</comment>
<name>A0A841R2W2_9FIRM</name>
<keyword evidence="8" id="KW-1185">Reference proteome</keyword>
<sequence>MNSESKDFEKIMQRLTEITSTLESGELTLEQALALFKEGTELARVGDSLLTEYGELAESYRSELTALQSVQDGVGNDSI</sequence>
<evidence type="ECO:0000256" key="6">
    <source>
        <dbReference type="NCBIfam" id="TIGR01280"/>
    </source>
</evidence>
<dbReference type="RefSeq" id="WP_024049228.1">
    <property type="nucleotide sequence ID" value="NZ_CABWNB010000001.1"/>
</dbReference>
<dbReference type="Gene3D" id="1.10.287.1040">
    <property type="entry name" value="Exonuclease VII, small subunit"/>
    <property type="match status" value="1"/>
</dbReference>
<dbReference type="Proteomes" id="UP000591941">
    <property type="component" value="Unassembled WGS sequence"/>
</dbReference>
<evidence type="ECO:0000256" key="3">
    <source>
        <dbReference type="ARBA" id="ARBA00022722"/>
    </source>
</evidence>
<dbReference type="NCBIfam" id="TIGR01280">
    <property type="entry name" value="xseB"/>
    <property type="match status" value="1"/>
</dbReference>